<evidence type="ECO:0000256" key="3">
    <source>
        <dbReference type="ARBA" id="ARBA00022723"/>
    </source>
</evidence>
<name>A0A8H9J2Q3_9PSEU</name>
<dbReference type="InterPro" id="IPR020084">
    <property type="entry name" value="NUDIX_hydrolase_CS"/>
</dbReference>
<dbReference type="PROSITE" id="PS51462">
    <property type="entry name" value="NUDIX"/>
    <property type="match status" value="1"/>
</dbReference>
<evidence type="ECO:0000259" key="7">
    <source>
        <dbReference type="PROSITE" id="PS51462"/>
    </source>
</evidence>
<comment type="cofactor">
    <cofactor evidence="2">
        <name>Mg(2+)</name>
        <dbReference type="ChEBI" id="CHEBI:18420"/>
    </cofactor>
</comment>
<evidence type="ECO:0000313" key="8">
    <source>
        <dbReference type="EMBL" id="GHF65938.1"/>
    </source>
</evidence>
<dbReference type="PANTHER" id="PTHR12992">
    <property type="entry name" value="NUDIX HYDROLASE"/>
    <property type="match status" value="1"/>
</dbReference>
<dbReference type="Gene3D" id="3.90.79.10">
    <property type="entry name" value="Nucleoside Triphosphate Pyrophosphohydrolase"/>
    <property type="match status" value="1"/>
</dbReference>
<evidence type="ECO:0000256" key="4">
    <source>
        <dbReference type="ARBA" id="ARBA00022801"/>
    </source>
</evidence>
<dbReference type="CDD" id="cd03426">
    <property type="entry name" value="NUDIX_CoAse_Nudt7"/>
    <property type="match status" value="1"/>
</dbReference>
<dbReference type="AlphaFoldDB" id="A0A8H9J2Q3"/>
<comment type="caution">
    <text evidence="8">The sequence shown here is derived from an EMBL/GenBank/DDBJ whole genome shotgun (WGS) entry which is preliminary data.</text>
</comment>
<dbReference type="GO" id="GO:0046872">
    <property type="term" value="F:metal ion binding"/>
    <property type="evidence" value="ECO:0007669"/>
    <property type="project" value="UniProtKB-KW"/>
</dbReference>
<keyword evidence="3" id="KW-0479">Metal-binding</keyword>
<evidence type="ECO:0000313" key="9">
    <source>
        <dbReference type="Proteomes" id="UP000658656"/>
    </source>
</evidence>
<keyword evidence="5" id="KW-0460">Magnesium</keyword>
<dbReference type="SUPFAM" id="SSF55811">
    <property type="entry name" value="Nudix"/>
    <property type="match status" value="1"/>
</dbReference>
<evidence type="ECO:0000256" key="1">
    <source>
        <dbReference type="ARBA" id="ARBA00001936"/>
    </source>
</evidence>
<evidence type="ECO:0000256" key="2">
    <source>
        <dbReference type="ARBA" id="ARBA00001946"/>
    </source>
</evidence>
<evidence type="ECO:0000256" key="6">
    <source>
        <dbReference type="ARBA" id="ARBA00023211"/>
    </source>
</evidence>
<keyword evidence="9" id="KW-1185">Reference proteome</keyword>
<reference evidence="8" key="1">
    <citation type="journal article" date="2014" name="Int. J. Syst. Evol. Microbiol.">
        <title>Complete genome sequence of Corynebacterium casei LMG S-19264T (=DSM 44701T), isolated from a smear-ripened cheese.</title>
        <authorList>
            <consortium name="US DOE Joint Genome Institute (JGI-PGF)"/>
            <person name="Walter F."/>
            <person name="Albersmeier A."/>
            <person name="Kalinowski J."/>
            <person name="Ruckert C."/>
        </authorList>
    </citation>
    <scope>NUCLEOTIDE SEQUENCE</scope>
    <source>
        <strain evidence="8">CGMCC 4.7679</strain>
    </source>
</reference>
<dbReference type="GO" id="GO:0010945">
    <property type="term" value="F:coenzyme A diphosphatase activity"/>
    <property type="evidence" value="ECO:0007669"/>
    <property type="project" value="InterPro"/>
</dbReference>
<feature type="domain" description="Nudix hydrolase" evidence="7">
    <location>
        <begin position="23"/>
        <end position="158"/>
    </location>
</feature>
<dbReference type="InterPro" id="IPR015797">
    <property type="entry name" value="NUDIX_hydrolase-like_dom_sf"/>
</dbReference>
<sequence length="197" mass="21612">MTALDDAEAEVRAFPRVSVPLDGRRAAAVAIVMSEDEHGPGLWLTRRTSRLRAHPGQFALPGGGFDDGEDAVAAALRELHEELGLTATREQCAGLLDDYATRSGYVITPVVLRTEPQEPVPNPAEVARLHRIPFTELDAEPRFLSIPESDRPVIQLPLAGHLVHAPTAAVLFQFREVALHGRHTRVDGLEQPVFAWR</sequence>
<dbReference type="InterPro" id="IPR045121">
    <property type="entry name" value="CoAse"/>
</dbReference>
<protein>
    <recommendedName>
        <fullName evidence="7">Nudix hydrolase domain-containing protein</fullName>
    </recommendedName>
</protein>
<keyword evidence="4" id="KW-0378">Hydrolase</keyword>
<reference evidence="8" key="2">
    <citation type="submission" date="2020-09" db="EMBL/GenBank/DDBJ databases">
        <authorList>
            <person name="Sun Q."/>
            <person name="Zhou Y."/>
        </authorList>
    </citation>
    <scope>NUCLEOTIDE SEQUENCE</scope>
    <source>
        <strain evidence="8">CGMCC 4.7679</strain>
    </source>
</reference>
<dbReference type="PROSITE" id="PS00893">
    <property type="entry name" value="NUDIX_BOX"/>
    <property type="match status" value="1"/>
</dbReference>
<proteinExistence type="predicted"/>
<evidence type="ECO:0000256" key="5">
    <source>
        <dbReference type="ARBA" id="ARBA00022842"/>
    </source>
</evidence>
<comment type="cofactor">
    <cofactor evidence="1">
        <name>Mn(2+)</name>
        <dbReference type="ChEBI" id="CHEBI:29035"/>
    </cofactor>
</comment>
<organism evidence="8 9">
    <name type="scientific">Amycolatopsis bartoniae</name>
    <dbReference type="NCBI Taxonomy" id="941986"/>
    <lineage>
        <taxon>Bacteria</taxon>
        <taxon>Bacillati</taxon>
        <taxon>Actinomycetota</taxon>
        <taxon>Actinomycetes</taxon>
        <taxon>Pseudonocardiales</taxon>
        <taxon>Pseudonocardiaceae</taxon>
        <taxon>Amycolatopsis</taxon>
    </lineage>
</organism>
<keyword evidence="6" id="KW-0464">Manganese</keyword>
<dbReference type="Pfam" id="PF00293">
    <property type="entry name" value="NUDIX"/>
    <property type="match status" value="1"/>
</dbReference>
<dbReference type="EMBL" id="BNAV01000006">
    <property type="protein sequence ID" value="GHF65938.1"/>
    <property type="molecule type" value="Genomic_DNA"/>
</dbReference>
<accession>A0A8H9J2Q3</accession>
<dbReference type="InterPro" id="IPR000086">
    <property type="entry name" value="NUDIX_hydrolase_dom"/>
</dbReference>
<gene>
    <name evidence="8" type="ORF">GCM10017566_44510</name>
</gene>
<dbReference type="Proteomes" id="UP000658656">
    <property type="component" value="Unassembled WGS sequence"/>
</dbReference>
<dbReference type="RefSeq" id="WP_229881003.1">
    <property type="nucleotide sequence ID" value="NZ_BNAV01000006.1"/>
</dbReference>
<dbReference type="PANTHER" id="PTHR12992:SF11">
    <property type="entry name" value="MITOCHONDRIAL COENZYME A DIPHOSPHATASE NUDT8"/>
    <property type="match status" value="1"/>
</dbReference>